<proteinExistence type="predicted"/>
<dbReference type="AlphaFoldDB" id="A0A9W8YVU7"/>
<dbReference type="OrthoDB" id="3798703at2759"/>
<organism evidence="2 3">
    <name type="scientific">Didymella pomorum</name>
    <dbReference type="NCBI Taxonomy" id="749634"/>
    <lineage>
        <taxon>Eukaryota</taxon>
        <taxon>Fungi</taxon>
        <taxon>Dikarya</taxon>
        <taxon>Ascomycota</taxon>
        <taxon>Pezizomycotina</taxon>
        <taxon>Dothideomycetes</taxon>
        <taxon>Pleosporomycetidae</taxon>
        <taxon>Pleosporales</taxon>
        <taxon>Pleosporineae</taxon>
        <taxon>Didymellaceae</taxon>
        <taxon>Didymella</taxon>
    </lineage>
</organism>
<evidence type="ECO:0000313" key="3">
    <source>
        <dbReference type="Proteomes" id="UP001140510"/>
    </source>
</evidence>
<keyword evidence="1" id="KW-0812">Transmembrane</keyword>
<reference evidence="2" key="1">
    <citation type="submission" date="2022-10" db="EMBL/GenBank/DDBJ databases">
        <title>Tapping the CABI collections for fungal endophytes: first genome assemblies for Collariella, Neodidymelliopsis, Ascochyta clinopodiicola, Didymella pomorum, Didymosphaeria variabile, Neocosmospora piperis and Neocucurbitaria cava.</title>
        <authorList>
            <person name="Hill R."/>
        </authorList>
    </citation>
    <scope>NUCLEOTIDE SEQUENCE</scope>
    <source>
        <strain evidence="2">IMI 355091</strain>
    </source>
</reference>
<accession>A0A9W8YVU7</accession>
<keyword evidence="3" id="KW-1185">Reference proteome</keyword>
<keyword evidence="1" id="KW-0472">Membrane</keyword>
<dbReference type="EMBL" id="JAPEVA010000221">
    <property type="protein sequence ID" value="KAJ4392633.1"/>
    <property type="molecule type" value="Genomic_DNA"/>
</dbReference>
<dbReference type="Proteomes" id="UP001140510">
    <property type="component" value="Unassembled WGS sequence"/>
</dbReference>
<evidence type="ECO:0000313" key="2">
    <source>
        <dbReference type="EMBL" id="KAJ4392633.1"/>
    </source>
</evidence>
<protein>
    <submittedName>
        <fullName evidence="2">Uncharacterized protein</fullName>
    </submittedName>
</protein>
<gene>
    <name evidence="2" type="ORF">N0V91_011332</name>
</gene>
<feature type="transmembrane region" description="Helical" evidence="1">
    <location>
        <begin position="86"/>
        <end position="109"/>
    </location>
</feature>
<evidence type="ECO:0000256" key="1">
    <source>
        <dbReference type="SAM" id="Phobius"/>
    </source>
</evidence>
<sequence length="135" mass="15360">MGKGSRDDICTVEARFLKYFLSFTYGNTNKDLNLPKVVEETVDFLLIWDIEAQVSNLVQRFVEKLMAANGNVLDLGTRTDKSKKDIMLLATVLWFMFGITELFQCFAIPQLDQSNPQCEESFVLDYTSKVPRGAC</sequence>
<keyword evidence="1" id="KW-1133">Transmembrane helix</keyword>
<name>A0A9W8YVU7_9PLEO</name>
<comment type="caution">
    <text evidence="2">The sequence shown here is derived from an EMBL/GenBank/DDBJ whole genome shotgun (WGS) entry which is preliminary data.</text>
</comment>